<dbReference type="InterPro" id="IPR007461">
    <property type="entry name" value="Ysc84_actin-binding"/>
</dbReference>
<dbReference type="Pfam" id="PF04366">
    <property type="entry name" value="Ysc84"/>
    <property type="match status" value="1"/>
</dbReference>
<protein>
    <submittedName>
        <fullName evidence="2">YSC84-related protein</fullName>
    </submittedName>
</protein>
<keyword evidence="3" id="KW-1185">Reference proteome</keyword>
<name>A0ABU3DJ69_9RHOB</name>
<dbReference type="EMBL" id="JAVRHL010000003">
    <property type="protein sequence ID" value="MDT0683730.1"/>
    <property type="molecule type" value="Genomic_DNA"/>
</dbReference>
<sequence length="188" mass="19782">MNNSIPTSRRAFIASAASATMLAGCSNAVGSGGGQRIDARVDSTRNYLHNQFPGTRDLEAKSMGALYMPLVTKAGFGIGGGYGRGALRIDNVTVDYYAAVEASIGFQIGAQQYAHVLYFMTTDALRSFRTSPGWSVGANAEYAVNDRGGNISAETLTSLDPVIAIIFGQSGLIVGATLEGTKYNRIIP</sequence>
<dbReference type="Proteomes" id="UP001265259">
    <property type="component" value="Unassembled WGS sequence"/>
</dbReference>
<proteinExistence type="predicted"/>
<comment type="caution">
    <text evidence="2">The sequence shown here is derived from an EMBL/GenBank/DDBJ whole genome shotgun (WGS) entry which is preliminary data.</text>
</comment>
<evidence type="ECO:0000313" key="3">
    <source>
        <dbReference type="Proteomes" id="UP001265259"/>
    </source>
</evidence>
<feature type="domain" description="Ysc84 actin-binding" evidence="1">
    <location>
        <begin position="102"/>
        <end position="183"/>
    </location>
</feature>
<organism evidence="2 3">
    <name type="scientific">Tropicimonas omnivorans</name>
    <dbReference type="NCBI Taxonomy" id="3075590"/>
    <lineage>
        <taxon>Bacteria</taxon>
        <taxon>Pseudomonadati</taxon>
        <taxon>Pseudomonadota</taxon>
        <taxon>Alphaproteobacteria</taxon>
        <taxon>Rhodobacterales</taxon>
        <taxon>Roseobacteraceae</taxon>
        <taxon>Tropicimonas</taxon>
    </lineage>
</organism>
<gene>
    <name evidence="2" type="ORF">RM543_13645</name>
</gene>
<evidence type="ECO:0000259" key="1">
    <source>
        <dbReference type="Pfam" id="PF04366"/>
    </source>
</evidence>
<evidence type="ECO:0000313" key="2">
    <source>
        <dbReference type="EMBL" id="MDT0683730.1"/>
    </source>
</evidence>
<reference evidence="2 3" key="1">
    <citation type="submission" date="2023-09" db="EMBL/GenBank/DDBJ databases">
        <authorList>
            <person name="Rey-Velasco X."/>
        </authorList>
    </citation>
    <scope>NUCLEOTIDE SEQUENCE [LARGE SCALE GENOMIC DNA]</scope>
    <source>
        <strain evidence="2 3">F158</strain>
    </source>
</reference>
<accession>A0ABU3DJ69</accession>
<dbReference type="RefSeq" id="WP_311692547.1">
    <property type="nucleotide sequence ID" value="NZ_JAVRHL010000003.1"/>
</dbReference>